<proteinExistence type="predicted"/>
<name>A0A2H1V6P0_SPOFR</name>
<organism evidence="2">
    <name type="scientific">Spodoptera frugiperda</name>
    <name type="common">Fall armyworm</name>
    <dbReference type="NCBI Taxonomy" id="7108"/>
    <lineage>
        <taxon>Eukaryota</taxon>
        <taxon>Metazoa</taxon>
        <taxon>Ecdysozoa</taxon>
        <taxon>Arthropoda</taxon>
        <taxon>Hexapoda</taxon>
        <taxon>Insecta</taxon>
        <taxon>Pterygota</taxon>
        <taxon>Neoptera</taxon>
        <taxon>Endopterygota</taxon>
        <taxon>Lepidoptera</taxon>
        <taxon>Glossata</taxon>
        <taxon>Ditrysia</taxon>
        <taxon>Noctuoidea</taxon>
        <taxon>Noctuidae</taxon>
        <taxon>Amphipyrinae</taxon>
        <taxon>Spodoptera</taxon>
    </lineage>
</organism>
<dbReference type="PANTHER" id="PTHR39953">
    <property type="entry name" value="RE54151P"/>
    <property type="match status" value="1"/>
</dbReference>
<evidence type="ECO:0000259" key="1">
    <source>
        <dbReference type="Pfam" id="PF09588"/>
    </source>
</evidence>
<dbReference type="Gene3D" id="3.90.320.10">
    <property type="match status" value="1"/>
</dbReference>
<feature type="domain" description="YqaJ viral recombinase" evidence="1">
    <location>
        <begin position="7"/>
        <end position="97"/>
    </location>
</feature>
<reference evidence="2" key="1">
    <citation type="submission" date="2016-07" db="EMBL/GenBank/DDBJ databases">
        <authorList>
            <person name="Bretaudeau A."/>
        </authorList>
    </citation>
    <scope>NUCLEOTIDE SEQUENCE</scope>
    <source>
        <strain evidence="2">Rice</strain>
        <tissue evidence="2">Whole body</tissue>
    </source>
</reference>
<accession>A0A2H1V6P0</accession>
<dbReference type="InterPro" id="IPR011604">
    <property type="entry name" value="PDDEXK-like_dom_sf"/>
</dbReference>
<gene>
    <name evidence="2" type="ORF">SFRICE_032269</name>
</gene>
<dbReference type="Pfam" id="PF09588">
    <property type="entry name" value="YqaJ"/>
    <property type="match status" value="1"/>
</dbReference>
<protein>
    <submittedName>
        <fullName evidence="2">SFRICE_032269</fullName>
    </submittedName>
</protein>
<dbReference type="GO" id="GO:0006281">
    <property type="term" value="P:DNA repair"/>
    <property type="evidence" value="ECO:0007669"/>
    <property type="project" value="UniProtKB-ARBA"/>
</dbReference>
<dbReference type="PANTHER" id="PTHR39953:SF1">
    <property type="entry name" value="RE54151P"/>
    <property type="match status" value="1"/>
</dbReference>
<dbReference type="InterPro" id="IPR011335">
    <property type="entry name" value="Restrct_endonuc-II-like"/>
</dbReference>
<dbReference type="AlphaFoldDB" id="A0A2H1V6P0"/>
<evidence type="ECO:0000313" key="2">
    <source>
        <dbReference type="EMBL" id="SOQ36446.1"/>
    </source>
</evidence>
<dbReference type="InterPro" id="IPR019080">
    <property type="entry name" value="YqaJ_viral_recombinase"/>
</dbReference>
<dbReference type="EMBL" id="ODYU01000933">
    <property type="protein sequence ID" value="SOQ36446.1"/>
    <property type="molecule type" value="Genomic_DNA"/>
</dbReference>
<dbReference type="SUPFAM" id="SSF52980">
    <property type="entry name" value="Restriction endonuclease-like"/>
    <property type="match status" value="1"/>
</dbReference>
<sequence length="114" mass="12866">MGAKTPDTHAMKRSRKLESSVIKTVQNILKKRVKPCGLFLSPQYPMIAASPDGICKDAVIEVKCPTSENTETNYIRNGNISEKYLAQIQLQMFVTKMRKGYFVSLTLTLNIQKK</sequence>